<protein>
    <submittedName>
        <fullName evidence="1">Uncharacterized protein</fullName>
    </submittedName>
</protein>
<evidence type="ECO:0000313" key="2">
    <source>
        <dbReference type="Proteomes" id="UP000220210"/>
    </source>
</evidence>
<evidence type="ECO:0000313" key="1">
    <source>
        <dbReference type="EMBL" id="PFF41891.1"/>
    </source>
</evidence>
<organism evidence="1 2">
    <name type="scientific">Bacillus cereus</name>
    <dbReference type="NCBI Taxonomy" id="1396"/>
    <lineage>
        <taxon>Bacteria</taxon>
        <taxon>Bacillati</taxon>
        <taxon>Bacillota</taxon>
        <taxon>Bacilli</taxon>
        <taxon>Bacillales</taxon>
        <taxon>Bacillaceae</taxon>
        <taxon>Bacillus</taxon>
        <taxon>Bacillus cereus group</taxon>
    </lineage>
</organism>
<dbReference type="Proteomes" id="UP000220210">
    <property type="component" value="Unassembled WGS sequence"/>
</dbReference>
<comment type="caution">
    <text evidence="1">The sequence shown here is derived from an EMBL/GenBank/DDBJ whole genome shotgun (WGS) entry which is preliminary data.</text>
</comment>
<dbReference type="EMBL" id="NTSO01000028">
    <property type="protein sequence ID" value="PFF41891.1"/>
    <property type="molecule type" value="Genomic_DNA"/>
</dbReference>
<accession>A0A9X6VT45</accession>
<sequence>MAITYANFKAYNKELQFVEHSQFKKLIPELEELYNVEEDFKFFYPKNLFNQNQWEFIIFLKDGFLTITESKNGFRYEQFYCKLVSKSLYRSEHNNSDLHLKLVFDNGAELILQSSADSNSDWIKDYAKAIQEFYKTITR</sequence>
<dbReference type="InterPro" id="IPR025020">
    <property type="entry name" value="DUF3908"/>
</dbReference>
<dbReference type="AlphaFoldDB" id="A0A9X6VT45"/>
<gene>
    <name evidence="1" type="ORF">CN357_31025</name>
</gene>
<dbReference type="Pfam" id="PF13048">
    <property type="entry name" value="DUF3908"/>
    <property type="match status" value="1"/>
</dbReference>
<name>A0A9X6VT45_BACCE</name>
<dbReference type="RefSeq" id="WP_098434357.1">
    <property type="nucleotide sequence ID" value="NZ_NTSO01000028.1"/>
</dbReference>
<reference evidence="1 2" key="1">
    <citation type="submission" date="2017-09" db="EMBL/GenBank/DDBJ databases">
        <title>Large-scale bioinformatics analysis of Bacillus genomes uncovers conserved roles of natural products in bacterial physiology.</title>
        <authorList>
            <consortium name="Agbiome Team Llc"/>
            <person name="Bleich R.M."/>
            <person name="Kirk G.J."/>
            <person name="Santa Maria K.C."/>
            <person name="Allen S.E."/>
            <person name="Farag S."/>
            <person name="Shank E.A."/>
            <person name="Bowers A."/>
        </authorList>
    </citation>
    <scope>NUCLEOTIDE SEQUENCE [LARGE SCALE GENOMIC DNA]</scope>
    <source>
        <strain evidence="1 2">AFS020204</strain>
    </source>
</reference>
<proteinExistence type="predicted"/>